<sequence>MLNSLLDYWKSLTTFGTVSLPLVGLFFLSTKSVSWTTPYGYYTRLKLFIKRNGQLAKASVATSEGTGDSGASDRYQITQVSSSSSTTSGSESPDLIAEYPITSLDKESWWKFCLPSKSKLKKNEQTQKTSSSATNGEDCELKYFKKESQEIDYLLRLGLKFLKLQHQINLFLFYDSKKQNPPLVKDLDDSSGWKNQFQKKCEVKEKSNGESVLKEFFISTNPVSPNCLLVPTQVKLTLTTGGGTAQVQADSSNLAEIKIEEIKKGSIEGNIDYSFADYYGKLQEFSWQNGQLSSGAGGHTTNQNPVLISLKPVTEKKFEFKLEGASDSSSGSGVQNSLQFKDLWDKYEKRDLKLCDFWKSPEATVGGGQHSAMQVEFKKVNKELS</sequence>
<evidence type="ECO:0000313" key="1">
    <source>
        <dbReference type="EMBL" id="RAO94936.1"/>
    </source>
</evidence>
<protein>
    <submittedName>
        <fullName evidence="1">Uncharacterized protein</fullName>
    </submittedName>
</protein>
<dbReference type="OrthoDB" id="397740at2"/>
<dbReference type="AlphaFoldDB" id="A0A328PP97"/>
<organism evidence="1 2">
    <name type="scientific">Mycoplasma wenyonii</name>
    <dbReference type="NCBI Taxonomy" id="65123"/>
    <lineage>
        <taxon>Bacteria</taxon>
        <taxon>Bacillati</taxon>
        <taxon>Mycoplasmatota</taxon>
        <taxon>Mollicutes</taxon>
        <taxon>Mycoplasmataceae</taxon>
        <taxon>Mycoplasma</taxon>
    </lineage>
</organism>
<evidence type="ECO:0000313" key="2">
    <source>
        <dbReference type="Proteomes" id="UP000249762"/>
    </source>
</evidence>
<name>A0A328PP97_9MOLU</name>
<reference evidence="2" key="1">
    <citation type="submission" date="2018-06" db="EMBL/GenBank/DDBJ databases">
        <authorList>
            <person name="Martinez Ocampo F."/>
            <person name="Quiroz Castaneda R.E."/>
            <person name="Rojas Lopez X."/>
        </authorList>
    </citation>
    <scope>NUCLEOTIDE SEQUENCE [LARGE SCALE GENOMIC DNA]</scope>
    <source>
        <strain evidence="2">INIFAP02</strain>
    </source>
</reference>
<comment type="caution">
    <text evidence="1">The sequence shown here is derived from an EMBL/GenBank/DDBJ whole genome shotgun (WGS) entry which is preliminary data.</text>
</comment>
<gene>
    <name evidence="1" type="ORF">DNK47_02390</name>
</gene>
<dbReference type="Proteomes" id="UP000249762">
    <property type="component" value="Unassembled WGS sequence"/>
</dbReference>
<accession>A0A328PP97</accession>
<proteinExistence type="predicted"/>
<keyword evidence="2" id="KW-1185">Reference proteome</keyword>
<dbReference type="RefSeq" id="WP_112665605.1">
    <property type="nucleotide sequence ID" value="NZ_QKVO01000010.1"/>
</dbReference>
<dbReference type="EMBL" id="QKVO01000010">
    <property type="protein sequence ID" value="RAO94936.1"/>
    <property type="molecule type" value="Genomic_DNA"/>
</dbReference>